<feature type="region of interest" description="Disordered" evidence="1">
    <location>
        <begin position="374"/>
        <end position="404"/>
    </location>
</feature>
<dbReference type="AlphaFoldDB" id="A0A1V2H2Y8"/>
<sequence length="404" mass="42783">MKTVIDLAQMLAPLPEGEGGVGRDLREDYSPSSPYQKLRDARAEARAEERAQDAAEGEEGVPQPWREVKRLGTLCLAEQSRDLEIAAWLAEALVRLDGLEGLHDAARLLAGLLETYWDAAFPLPDEDGLEGRAAPLAGLAGQSADGTLMQPLRRLPMFRRADGSAVSLYVWNLAEDTAALADARRREARHASGIPLLSALEQEAAAAGAQWRALGDAARAAAEAWDGFDAQLTVRFGEEAPPTRRVADLLARLIELAARFGGAAAPAVEAVPTPSPVPVAAAPQSVSAAPAIAAPVAPPSTEGAVLNRETAIRQLETLAVFFRQTEPHSPLAYAIETLARRARMPLPALLEEVLPDAAARHAMLSMLGISPGAAVSPPLPPQTQENPKPVPGLPPADEPKGIVW</sequence>
<feature type="compositionally biased region" description="Basic and acidic residues" evidence="1">
    <location>
        <begin position="37"/>
        <end position="53"/>
    </location>
</feature>
<protein>
    <recommendedName>
        <fullName evidence="2">ImpA N-terminal domain-containing protein</fullName>
    </recommendedName>
</protein>
<keyword evidence="4" id="KW-1185">Reference proteome</keyword>
<name>A0A1V2H2Y8_9PROT</name>
<dbReference type="RefSeq" id="WP_076958194.1">
    <property type="nucleotide sequence ID" value="NZ_MLCO01000149.1"/>
</dbReference>
<evidence type="ECO:0000313" key="4">
    <source>
        <dbReference type="Proteomes" id="UP000188879"/>
    </source>
</evidence>
<accession>A0A1V2H2Y8</accession>
<dbReference type="InterPro" id="IPR010657">
    <property type="entry name" value="ImpA_N"/>
</dbReference>
<dbReference type="EMBL" id="MLCO01000149">
    <property type="protein sequence ID" value="ONG52011.1"/>
    <property type="molecule type" value="Genomic_DNA"/>
</dbReference>
<dbReference type="PANTHER" id="PTHR37951">
    <property type="entry name" value="CYTOPLASMIC PROTEIN-RELATED"/>
    <property type="match status" value="1"/>
</dbReference>
<evidence type="ECO:0000256" key="1">
    <source>
        <dbReference type="SAM" id="MobiDB-lite"/>
    </source>
</evidence>
<gene>
    <name evidence="3" type="ORF">BKE38_15210</name>
</gene>
<comment type="caution">
    <text evidence="3">The sequence shown here is derived from an EMBL/GenBank/DDBJ whole genome shotgun (WGS) entry which is preliminary data.</text>
</comment>
<proteinExistence type="predicted"/>
<dbReference type="Proteomes" id="UP000188879">
    <property type="component" value="Unassembled WGS sequence"/>
</dbReference>
<dbReference type="Pfam" id="PF06812">
    <property type="entry name" value="ImpA_N"/>
    <property type="match status" value="1"/>
</dbReference>
<evidence type="ECO:0000259" key="2">
    <source>
        <dbReference type="Pfam" id="PF06812"/>
    </source>
</evidence>
<evidence type="ECO:0000313" key="3">
    <source>
        <dbReference type="EMBL" id="ONG52011.1"/>
    </source>
</evidence>
<feature type="region of interest" description="Disordered" evidence="1">
    <location>
        <begin position="14"/>
        <end position="63"/>
    </location>
</feature>
<dbReference type="InterPro" id="IPR017740">
    <property type="entry name" value="TssA-like"/>
</dbReference>
<dbReference type="PANTHER" id="PTHR37951:SF1">
    <property type="entry name" value="TYPE VI SECRETION SYSTEM COMPONENT TSSA1"/>
    <property type="match status" value="1"/>
</dbReference>
<feature type="domain" description="ImpA N-terminal" evidence="2">
    <location>
        <begin position="18"/>
        <end position="140"/>
    </location>
</feature>
<reference evidence="3 4" key="1">
    <citation type="submission" date="2016-10" db="EMBL/GenBank/DDBJ databases">
        <title>Draft Genome sequence of Roseomonas sp. strain M3.</title>
        <authorList>
            <person name="Subhash Y."/>
            <person name="Lee S."/>
        </authorList>
    </citation>
    <scope>NUCLEOTIDE SEQUENCE [LARGE SCALE GENOMIC DNA]</scope>
    <source>
        <strain evidence="3 4">M3</strain>
    </source>
</reference>
<dbReference type="NCBIfam" id="TIGR03363">
    <property type="entry name" value="VI_chp_8"/>
    <property type="match status" value="1"/>
</dbReference>
<organism evidence="3 4">
    <name type="scientific">Teichococcus deserti</name>
    <dbReference type="NCBI Taxonomy" id="1817963"/>
    <lineage>
        <taxon>Bacteria</taxon>
        <taxon>Pseudomonadati</taxon>
        <taxon>Pseudomonadota</taxon>
        <taxon>Alphaproteobacteria</taxon>
        <taxon>Acetobacterales</taxon>
        <taxon>Roseomonadaceae</taxon>
        <taxon>Roseomonas</taxon>
    </lineage>
</organism>